<sequence>MDDITLKNLINEELEFEPSIDAADIGVAVENGIVTLSGHVPNYAQKNKIEEVIGQIKGVRGYAEEIEVRFPGQHSTADDVLAKRAADLIRWNAFVPEDAIKVKVQKGYVTLTGTVEWQYQKERAYRAVADMDGIVGVYNRVDIKPRPTAGDVKSRIEQALKRNAELESEAIKVNVSDGKVTLEGQIKTWSERGIAERAAWAAPGVKQVEDRLRIS</sequence>
<dbReference type="PROSITE" id="PS50914">
    <property type="entry name" value="BON"/>
    <property type="match status" value="3"/>
</dbReference>
<proteinExistence type="predicted"/>
<dbReference type="PANTHER" id="PTHR34606">
    <property type="entry name" value="BON DOMAIN-CONTAINING PROTEIN"/>
    <property type="match status" value="1"/>
</dbReference>
<organism evidence="4 5">
    <name type="scientific">Devosia oryzisoli</name>
    <dbReference type="NCBI Taxonomy" id="2774138"/>
    <lineage>
        <taxon>Bacteria</taxon>
        <taxon>Pseudomonadati</taxon>
        <taxon>Pseudomonadota</taxon>
        <taxon>Alphaproteobacteria</taxon>
        <taxon>Hyphomicrobiales</taxon>
        <taxon>Devosiaceae</taxon>
        <taxon>Devosia</taxon>
    </lineage>
</organism>
<dbReference type="Pfam" id="PF04972">
    <property type="entry name" value="BON"/>
    <property type="match status" value="3"/>
</dbReference>
<gene>
    <name evidence="4" type="ORF">IC608_02885</name>
</gene>
<feature type="domain" description="BON" evidence="3">
    <location>
        <begin position="148"/>
        <end position="215"/>
    </location>
</feature>
<dbReference type="RefSeq" id="WP_191773762.1">
    <property type="nucleotide sequence ID" value="NZ_JACYFU010000001.1"/>
</dbReference>
<dbReference type="Proteomes" id="UP000654108">
    <property type="component" value="Unassembled WGS sequence"/>
</dbReference>
<dbReference type="InterPro" id="IPR051686">
    <property type="entry name" value="Lipoprotein_DolP"/>
</dbReference>
<feature type="coiled-coil region" evidence="2">
    <location>
        <begin position="149"/>
        <end position="176"/>
    </location>
</feature>
<keyword evidence="1" id="KW-0732">Signal</keyword>
<evidence type="ECO:0000259" key="3">
    <source>
        <dbReference type="PROSITE" id="PS50914"/>
    </source>
</evidence>
<dbReference type="InterPro" id="IPR014004">
    <property type="entry name" value="Transpt-assoc_nodulatn_dom_bac"/>
</dbReference>
<dbReference type="SMART" id="SM00749">
    <property type="entry name" value="BON"/>
    <property type="match status" value="3"/>
</dbReference>
<evidence type="ECO:0000313" key="5">
    <source>
        <dbReference type="Proteomes" id="UP000654108"/>
    </source>
</evidence>
<comment type="caution">
    <text evidence="4">The sequence shown here is derived from an EMBL/GenBank/DDBJ whole genome shotgun (WGS) entry which is preliminary data.</text>
</comment>
<name>A0A927FQZ6_9HYPH</name>
<evidence type="ECO:0000256" key="2">
    <source>
        <dbReference type="SAM" id="Coils"/>
    </source>
</evidence>
<evidence type="ECO:0000313" key="4">
    <source>
        <dbReference type="EMBL" id="MBD8064421.1"/>
    </source>
</evidence>
<protein>
    <submittedName>
        <fullName evidence="4">BON domain-containing protein</fullName>
    </submittedName>
</protein>
<evidence type="ECO:0000256" key="1">
    <source>
        <dbReference type="ARBA" id="ARBA00022729"/>
    </source>
</evidence>
<dbReference type="EMBL" id="JACYFU010000001">
    <property type="protein sequence ID" value="MBD8064421.1"/>
    <property type="molecule type" value="Genomic_DNA"/>
</dbReference>
<keyword evidence="2" id="KW-0175">Coiled coil</keyword>
<dbReference type="PANTHER" id="PTHR34606:SF4">
    <property type="entry name" value="OUTER MEMBRANE LIPOPROTEIN DOLP"/>
    <property type="match status" value="1"/>
</dbReference>
<reference evidence="4" key="1">
    <citation type="submission" date="2020-09" db="EMBL/GenBank/DDBJ databases">
        <title>Genome seq and assembly of Devosia sp.</title>
        <authorList>
            <person name="Chhetri G."/>
        </authorList>
    </citation>
    <scope>NUCLEOTIDE SEQUENCE</scope>
    <source>
        <strain evidence="4">PTR5</strain>
    </source>
</reference>
<accession>A0A927FQZ6</accession>
<dbReference type="AlphaFoldDB" id="A0A927FQZ6"/>
<dbReference type="Gene3D" id="3.30.1340.30">
    <property type="match status" value="3"/>
</dbReference>
<keyword evidence="5" id="KW-1185">Reference proteome</keyword>
<dbReference type="InterPro" id="IPR007055">
    <property type="entry name" value="BON_dom"/>
</dbReference>
<feature type="domain" description="BON" evidence="3">
    <location>
        <begin position="2"/>
        <end position="70"/>
    </location>
</feature>
<feature type="domain" description="BON" evidence="3">
    <location>
        <begin position="77"/>
        <end position="145"/>
    </location>
</feature>